<keyword evidence="5" id="KW-1185">Reference proteome</keyword>
<comment type="similarity">
    <text evidence="2">Belongs to the replication factor A protein 3 family.</text>
</comment>
<dbReference type="PANTHER" id="PTHR15114">
    <property type="entry name" value="REPLICATION PROTEIN A3"/>
    <property type="match status" value="1"/>
</dbReference>
<evidence type="ECO:0008006" key="6">
    <source>
        <dbReference type="Google" id="ProtNLM"/>
    </source>
</evidence>
<dbReference type="InterPro" id="IPR013970">
    <property type="entry name" value="Rfa2"/>
</dbReference>
<evidence type="ECO:0000256" key="3">
    <source>
        <dbReference type="ARBA" id="ARBA00023242"/>
    </source>
</evidence>
<comment type="subcellular location">
    <subcellularLocation>
        <location evidence="1">Nucleus</location>
    </subcellularLocation>
</comment>
<dbReference type="Gene3D" id="2.40.50.140">
    <property type="entry name" value="Nucleic acid-binding proteins"/>
    <property type="match status" value="1"/>
</dbReference>
<evidence type="ECO:0000313" key="4">
    <source>
        <dbReference type="EMBL" id="CAL7941082.1"/>
    </source>
</evidence>
<evidence type="ECO:0000256" key="1">
    <source>
        <dbReference type="ARBA" id="ARBA00004123"/>
    </source>
</evidence>
<dbReference type="Proteomes" id="UP001642520">
    <property type="component" value="Unassembled WGS sequence"/>
</dbReference>
<accession>A0ABP1NJF9</accession>
<dbReference type="InterPro" id="IPR012340">
    <property type="entry name" value="NA-bd_OB-fold"/>
</dbReference>
<organism evidence="4 5">
    <name type="scientific">Xylocopa violacea</name>
    <name type="common">Violet carpenter bee</name>
    <name type="synonym">Apis violacea</name>
    <dbReference type="NCBI Taxonomy" id="135666"/>
    <lineage>
        <taxon>Eukaryota</taxon>
        <taxon>Metazoa</taxon>
        <taxon>Ecdysozoa</taxon>
        <taxon>Arthropoda</taxon>
        <taxon>Hexapoda</taxon>
        <taxon>Insecta</taxon>
        <taxon>Pterygota</taxon>
        <taxon>Neoptera</taxon>
        <taxon>Endopterygota</taxon>
        <taxon>Hymenoptera</taxon>
        <taxon>Apocrita</taxon>
        <taxon>Aculeata</taxon>
        <taxon>Apoidea</taxon>
        <taxon>Anthophila</taxon>
        <taxon>Apidae</taxon>
        <taxon>Xylocopa</taxon>
        <taxon>Xylocopa</taxon>
    </lineage>
</organism>
<gene>
    <name evidence="4" type="ORF">XYLVIOL_LOCUS4804</name>
</gene>
<proteinExistence type="inferred from homology"/>
<dbReference type="EMBL" id="CAXAJV020001292">
    <property type="protein sequence ID" value="CAL7941082.1"/>
    <property type="molecule type" value="Genomic_DNA"/>
</dbReference>
<dbReference type="SUPFAM" id="SSF50249">
    <property type="entry name" value="Nucleic acid-binding proteins"/>
    <property type="match status" value="1"/>
</dbReference>
<evidence type="ECO:0000313" key="5">
    <source>
        <dbReference type="Proteomes" id="UP001642520"/>
    </source>
</evidence>
<sequence>MMKRRIDGRRLAQNIGEQVFLLGTIRNKSSSGQNLELVTTDGVQINVTLPKPIDGNAEGYIEVTGTLQSKCTMKCSNYIVFPPSITEDFDVEQYNEMMDILYILGPKKWRISEDDTGF</sequence>
<dbReference type="Pfam" id="PF08661">
    <property type="entry name" value="Rep_fac-A_3"/>
    <property type="match status" value="1"/>
</dbReference>
<dbReference type="CDD" id="cd04479">
    <property type="entry name" value="RPA3"/>
    <property type="match status" value="1"/>
</dbReference>
<keyword evidence="3" id="KW-0539">Nucleus</keyword>
<evidence type="ECO:0000256" key="2">
    <source>
        <dbReference type="ARBA" id="ARBA00009761"/>
    </source>
</evidence>
<dbReference type="PANTHER" id="PTHR15114:SF1">
    <property type="entry name" value="REPLICATION PROTEIN A 14 KDA SUBUNIT"/>
    <property type="match status" value="1"/>
</dbReference>
<name>A0ABP1NJF9_XYLVO</name>
<reference evidence="4 5" key="1">
    <citation type="submission" date="2024-08" db="EMBL/GenBank/DDBJ databases">
        <authorList>
            <person name="Will J Nash"/>
            <person name="Angela Man"/>
            <person name="Seanna McTaggart"/>
            <person name="Kendall Baker"/>
            <person name="Tom Barker"/>
            <person name="Leah Catchpole"/>
            <person name="Alex Durrant"/>
            <person name="Karim Gharbi"/>
            <person name="Naomi Irish"/>
            <person name="Gemy Kaithakottil"/>
            <person name="Debby Ku"/>
            <person name="Aaliyah Providence"/>
            <person name="Felix Shaw"/>
            <person name="David Swarbreck"/>
            <person name="Chris Watkins"/>
            <person name="Ann M. McCartney"/>
            <person name="Giulio Formenti"/>
            <person name="Alice Mouton"/>
            <person name="Noel Vella"/>
            <person name="Bjorn M von Reumont"/>
            <person name="Adriana Vella"/>
            <person name="Wilfried Haerty"/>
        </authorList>
    </citation>
    <scope>NUCLEOTIDE SEQUENCE [LARGE SCALE GENOMIC DNA]</scope>
</reference>
<protein>
    <recommendedName>
        <fullName evidence="6">Replication protein A 14 kDa subunit</fullName>
    </recommendedName>
</protein>
<comment type="caution">
    <text evidence="4">The sequence shown here is derived from an EMBL/GenBank/DDBJ whole genome shotgun (WGS) entry which is preliminary data.</text>
</comment>